<sequence length="93" mass="10295">MSGETAASIAMTSASGRGQRTSFHSGVVSRQTKSATRNQVRYQGSRRVIAWLESPPAQRSKREYAVSKRMYGTATPVTSRLSRSGRMSKLREK</sequence>
<feature type="compositionally biased region" description="Polar residues" evidence="1">
    <location>
        <begin position="10"/>
        <end position="41"/>
    </location>
</feature>
<evidence type="ECO:0000256" key="1">
    <source>
        <dbReference type="SAM" id="MobiDB-lite"/>
    </source>
</evidence>
<dbReference type="Proteomes" id="UP000600365">
    <property type="component" value="Unassembled WGS sequence"/>
</dbReference>
<feature type="region of interest" description="Disordered" evidence="1">
    <location>
        <begin position="1"/>
        <end position="41"/>
    </location>
</feature>
<gene>
    <name evidence="2" type="ORF">GCM10011579_015020</name>
</gene>
<reference evidence="2 3" key="1">
    <citation type="journal article" date="2014" name="Int. J. Syst. Evol. Microbiol.">
        <title>Complete genome sequence of Corynebacterium casei LMG S-19264T (=DSM 44701T), isolated from a smear-ripened cheese.</title>
        <authorList>
            <consortium name="US DOE Joint Genome Institute (JGI-PGF)"/>
            <person name="Walter F."/>
            <person name="Albersmeier A."/>
            <person name="Kalinowski J."/>
            <person name="Ruckert C."/>
        </authorList>
    </citation>
    <scope>NUCLEOTIDE SEQUENCE [LARGE SCALE GENOMIC DNA]</scope>
    <source>
        <strain evidence="2 3">CGMCC 4.7111</strain>
    </source>
</reference>
<comment type="caution">
    <text evidence="2">The sequence shown here is derived from an EMBL/GenBank/DDBJ whole genome shotgun (WGS) entry which is preliminary data.</text>
</comment>
<dbReference type="EMBL" id="BMMM01000002">
    <property type="protein sequence ID" value="GGN55188.1"/>
    <property type="molecule type" value="Genomic_DNA"/>
</dbReference>
<accession>A0A917XVK1</accession>
<proteinExistence type="predicted"/>
<dbReference type="AlphaFoldDB" id="A0A917XVK1"/>
<feature type="region of interest" description="Disordered" evidence="1">
    <location>
        <begin position="56"/>
        <end position="93"/>
    </location>
</feature>
<evidence type="ECO:0000313" key="2">
    <source>
        <dbReference type="EMBL" id="GGN55188.1"/>
    </source>
</evidence>
<evidence type="ECO:0000313" key="3">
    <source>
        <dbReference type="Proteomes" id="UP000600365"/>
    </source>
</evidence>
<organism evidence="2 3">
    <name type="scientific">Streptomyces albiflavescens</name>
    <dbReference type="NCBI Taxonomy" id="1623582"/>
    <lineage>
        <taxon>Bacteria</taxon>
        <taxon>Bacillati</taxon>
        <taxon>Actinomycetota</taxon>
        <taxon>Actinomycetes</taxon>
        <taxon>Kitasatosporales</taxon>
        <taxon>Streptomycetaceae</taxon>
        <taxon>Streptomyces</taxon>
    </lineage>
</organism>
<protein>
    <submittedName>
        <fullName evidence="2">Uncharacterized protein</fullName>
    </submittedName>
</protein>
<name>A0A917XVK1_9ACTN</name>
<keyword evidence="3" id="KW-1185">Reference proteome</keyword>